<feature type="transmembrane region" description="Helical" evidence="7">
    <location>
        <begin position="258"/>
        <end position="282"/>
    </location>
</feature>
<feature type="transmembrane region" description="Helical" evidence="7">
    <location>
        <begin position="294"/>
        <end position="316"/>
    </location>
</feature>
<keyword evidence="4 7" id="KW-0812">Transmembrane</keyword>
<evidence type="ECO:0000313" key="8">
    <source>
        <dbReference type="EMBL" id="NEE01594.1"/>
    </source>
</evidence>
<feature type="transmembrane region" description="Helical" evidence="7">
    <location>
        <begin position="112"/>
        <end position="129"/>
    </location>
</feature>
<organism evidence="8 9">
    <name type="scientific">Phytoactinopolyspora halotolerans</name>
    <dbReference type="NCBI Taxonomy" id="1981512"/>
    <lineage>
        <taxon>Bacteria</taxon>
        <taxon>Bacillati</taxon>
        <taxon>Actinomycetota</taxon>
        <taxon>Actinomycetes</taxon>
        <taxon>Jiangellales</taxon>
        <taxon>Jiangellaceae</taxon>
        <taxon>Phytoactinopolyspora</taxon>
    </lineage>
</organism>
<evidence type="ECO:0000256" key="4">
    <source>
        <dbReference type="ARBA" id="ARBA00022692"/>
    </source>
</evidence>
<accession>A0A6L9SAD8</accession>
<name>A0A6L9SAD8_9ACTN</name>
<comment type="similarity">
    <text evidence="2">Belongs to the UPF0324 family.</text>
</comment>
<evidence type="ECO:0000256" key="7">
    <source>
        <dbReference type="SAM" id="Phobius"/>
    </source>
</evidence>
<proteinExistence type="inferred from homology"/>
<dbReference type="PANTHER" id="PTHR30106">
    <property type="entry name" value="INNER MEMBRANE PROTEIN YEIH-RELATED"/>
    <property type="match status" value="1"/>
</dbReference>
<dbReference type="PANTHER" id="PTHR30106:SF2">
    <property type="entry name" value="UPF0324 INNER MEMBRANE PROTEIN YEIH"/>
    <property type="match status" value="1"/>
</dbReference>
<reference evidence="8 9" key="1">
    <citation type="submission" date="2020-02" db="EMBL/GenBank/DDBJ databases">
        <authorList>
            <person name="Li X.-J."/>
            <person name="Han X.-M."/>
        </authorList>
    </citation>
    <scope>NUCLEOTIDE SEQUENCE [LARGE SCALE GENOMIC DNA]</scope>
    <source>
        <strain evidence="8 9">CCTCC AB 2017055</strain>
    </source>
</reference>
<keyword evidence="3" id="KW-1003">Cell membrane</keyword>
<comment type="caution">
    <text evidence="8">The sequence shown here is derived from an EMBL/GenBank/DDBJ whole genome shotgun (WGS) entry which is preliminary data.</text>
</comment>
<evidence type="ECO:0000256" key="1">
    <source>
        <dbReference type="ARBA" id="ARBA00004651"/>
    </source>
</evidence>
<protein>
    <submittedName>
        <fullName evidence="8">Putative sulfate exporter family transporter</fullName>
    </submittedName>
</protein>
<evidence type="ECO:0000256" key="6">
    <source>
        <dbReference type="ARBA" id="ARBA00023136"/>
    </source>
</evidence>
<dbReference type="Proteomes" id="UP000475214">
    <property type="component" value="Unassembled WGS sequence"/>
</dbReference>
<evidence type="ECO:0000256" key="3">
    <source>
        <dbReference type="ARBA" id="ARBA00022475"/>
    </source>
</evidence>
<feature type="transmembrane region" description="Helical" evidence="7">
    <location>
        <begin position="234"/>
        <end position="252"/>
    </location>
</feature>
<gene>
    <name evidence="8" type="ORF">G1H10_15585</name>
</gene>
<dbReference type="EMBL" id="JAAGOA010000010">
    <property type="protein sequence ID" value="NEE01594.1"/>
    <property type="molecule type" value="Genomic_DNA"/>
</dbReference>
<dbReference type="InterPro" id="IPR018383">
    <property type="entry name" value="UPF0324_pro"/>
</dbReference>
<dbReference type="AlphaFoldDB" id="A0A6L9SAD8"/>
<evidence type="ECO:0000256" key="2">
    <source>
        <dbReference type="ARBA" id="ARBA00007977"/>
    </source>
</evidence>
<evidence type="ECO:0000313" key="9">
    <source>
        <dbReference type="Proteomes" id="UP000475214"/>
    </source>
</evidence>
<keyword evidence="9" id="KW-1185">Reference proteome</keyword>
<dbReference type="GO" id="GO:0005886">
    <property type="term" value="C:plasma membrane"/>
    <property type="evidence" value="ECO:0007669"/>
    <property type="project" value="UniProtKB-SubCell"/>
</dbReference>
<feature type="transmembrane region" description="Helical" evidence="7">
    <location>
        <begin position="141"/>
        <end position="160"/>
    </location>
</feature>
<sequence>MPGLAVVAGAVAVAYGVSMVSPALGPLTGAVMLGILARNLGLLWPAAEPGVAFAAKRMLRAGVVLLGLKLAIPELVQLRPVTLVIIVTTVVVTFVGTRWIGRRLGLGDDRALLLATGSAICGASAIAAMSSVVDGEDDDTATAVAMVTLYGSLAMALYPGLQGPLGLSHEEYGIWVGASVHEVAQVVAAATVVAEPALLVAVVAKLARVVLLAPLVAAVAVVRQRDGTPDGRRPLIPAFVLGFLGMMLLRSADVVPSSALSVADTASTLLLAAAMFGLGAGVRLAALARTGGRALLAGAAATVIAATTAYAGLLVARM</sequence>
<feature type="transmembrane region" description="Helical" evidence="7">
    <location>
        <begin position="172"/>
        <end position="192"/>
    </location>
</feature>
<evidence type="ECO:0000256" key="5">
    <source>
        <dbReference type="ARBA" id="ARBA00022989"/>
    </source>
</evidence>
<keyword evidence="5 7" id="KW-1133">Transmembrane helix</keyword>
<comment type="subcellular location">
    <subcellularLocation>
        <location evidence="1">Cell membrane</location>
        <topology evidence="1">Multi-pass membrane protein</topology>
    </subcellularLocation>
</comment>
<feature type="transmembrane region" description="Helical" evidence="7">
    <location>
        <begin position="198"/>
        <end position="222"/>
    </location>
</feature>
<feature type="transmembrane region" description="Helical" evidence="7">
    <location>
        <begin position="82"/>
        <end position="100"/>
    </location>
</feature>
<keyword evidence="6 7" id="KW-0472">Membrane</keyword>
<dbReference type="Pfam" id="PF03601">
    <property type="entry name" value="Cons_hypoth698"/>
    <property type="match status" value="1"/>
</dbReference>